<dbReference type="GO" id="GO:0005509">
    <property type="term" value="F:calcium ion binding"/>
    <property type="evidence" value="ECO:0007669"/>
    <property type="project" value="InterPro"/>
</dbReference>
<feature type="transmembrane region" description="Helical" evidence="7">
    <location>
        <begin position="40"/>
        <end position="62"/>
    </location>
</feature>
<evidence type="ECO:0000256" key="6">
    <source>
        <dbReference type="ARBA" id="ARBA00023180"/>
    </source>
</evidence>
<evidence type="ECO:0000256" key="5">
    <source>
        <dbReference type="ARBA" id="ARBA00023136"/>
    </source>
</evidence>
<keyword evidence="3 7" id="KW-0812">Transmembrane</keyword>
<feature type="domain" description="Polycystin cation channel PKD1/PKD2" evidence="8">
    <location>
        <begin position="364"/>
        <end position="474"/>
    </location>
</feature>
<dbReference type="InterPro" id="IPR046791">
    <property type="entry name" value="Polycystin_dom"/>
</dbReference>
<protein>
    <submittedName>
        <fullName evidence="10">Uncharacterized protein</fullName>
    </submittedName>
</protein>
<name>A0A9Q0BQT1_9MUSC</name>
<evidence type="ECO:0000259" key="8">
    <source>
        <dbReference type="Pfam" id="PF08016"/>
    </source>
</evidence>
<dbReference type="InterPro" id="IPR013122">
    <property type="entry name" value="PKD1_2_channel"/>
</dbReference>
<dbReference type="Proteomes" id="UP001059596">
    <property type="component" value="Unassembled WGS sequence"/>
</dbReference>
<evidence type="ECO:0000259" key="9">
    <source>
        <dbReference type="Pfam" id="PF20519"/>
    </source>
</evidence>
<dbReference type="GO" id="GO:0005262">
    <property type="term" value="F:calcium channel activity"/>
    <property type="evidence" value="ECO:0007669"/>
    <property type="project" value="TreeGrafter"/>
</dbReference>
<comment type="subcellular location">
    <subcellularLocation>
        <location evidence="1">Membrane</location>
        <topology evidence="1">Multi-pass membrane protein</topology>
    </subcellularLocation>
</comment>
<evidence type="ECO:0000313" key="10">
    <source>
        <dbReference type="EMBL" id="KAI8041182.1"/>
    </source>
</evidence>
<comment type="caution">
    <text evidence="10">The sequence shown here is derived from an EMBL/GenBank/DDBJ whole genome shotgun (WGS) entry which is preliminary data.</text>
</comment>
<dbReference type="PROSITE" id="PS51257">
    <property type="entry name" value="PROKAR_LIPOPROTEIN"/>
    <property type="match status" value="1"/>
</dbReference>
<keyword evidence="6" id="KW-0325">Glycoprotein</keyword>
<sequence length="479" mass="55556">MAKKSSNMIFYLTFVIIAGCAVCIWRFSGFNHEPGKFHKILVAFLAVTLIRLLIFTPIKFVIMALDAACWPPHQAPVTLDEDVKVETLIDSLRLKLRTLRSELLVTESHRNEAINLKYRLINEELCLTGKLFLGGLGMILVIFDENLYYNTDTVNYLFKQNHKNTSGLSTLSTLPHVYKFIEYSLIRAFTDKHNTAGGAPWVNAESVRLLGVVRLRQLRTEDTHMGLRTPVLTSRDYLAGWQLPYVRVPYTNKFWPIYRPWVASVFHFRDILMGFSHYGHFISYPENMGYLCLLSDTRMKSLMILEYLHKKKWLDRNTSALFMDFTLYNADANIFSVCTLWVEQFPLGSIHYHIEVQSNVFVEQMEQITALGMLMLFIFVIIWLQFAKAFFVKVWYEPNLLKTLWVLVDATIVFLSLVVVVIHGFRDNLVQNMLQQVELSVLMKFIDFREPSRLTYFADVFKGFALALVTMRLVESDAV</sequence>
<dbReference type="InterPro" id="IPR003915">
    <property type="entry name" value="PKD_2"/>
</dbReference>
<dbReference type="GO" id="GO:0016020">
    <property type="term" value="C:membrane"/>
    <property type="evidence" value="ECO:0007669"/>
    <property type="project" value="UniProtKB-SubCell"/>
</dbReference>
<dbReference type="InterPro" id="IPR051223">
    <property type="entry name" value="Polycystin"/>
</dbReference>
<organism evidence="10 11">
    <name type="scientific">Drosophila gunungcola</name>
    <name type="common">fruit fly</name>
    <dbReference type="NCBI Taxonomy" id="103775"/>
    <lineage>
        <taxon>Eukaryota</taxon>
        <taxon>Metazoa</taxon>
        <taxon>Ecdysozoa</taxon>
        <taxon>Arthropoda</taxon>
        <taxon>Hexapoda</taxon>
        <taxon>Insecta</taxon>
        <taxon>Pterygota</taxon>
        <taxon>Neoptera</taxon>
        <taxon>Endopterygota</taxon>
        <taxon>Diptera</taxon>
        <taxon>Brachycera</taxon>
        <taxon>Muscomorpha</taxon>
        <taxon>Ephydroidea</taxon>
        <taxon>Drosophilidae</taxon>
        <taxon>Drosophila</taxon>
        <taxon>Sophophora</taxon>
    </lineage>
</organism>
<feature type="transmembrane region" description="Helical" evidence="7">
    <location>
        <begin position="403"/>
        <end position="425"/>
    </location>
</feature>
<dbReference type="Pfam" id="PF08016">
    <property type="entry name" value="PKD_channel"/>
    <property type="match status" value="1"/>
</dbReference>
<dbReference type="Pfam" id="PF20519">
    <property type="entry name" value="Polycystin_dom"/>
    <property type="match status" value="1"/>
</dbReference>
<feature type="transmembrane region" description="Helical" evidence="7">
    <location>
        <begin position="368"/>
        <end position="391"/>
    </location>
</feature>
<feature type="domain" description="Polycystin" evidence="9">
    <location>
        <begin position="168"/>
        <end position="359"/>
    </location>
</feature>
<comment type="similarity">
    <text evidence="2">Belongs to the polycystin family.</text>
</comment>
<evidence type="ECO:0000313" key="11">
    <source>
        <dbReference type="Proteomes" id="UP001059596"/>
    </source>
</evidence>
<dbReference type="AlphaFoldDB" id="A0A9Q0BQT1"/>
<gene>
    <name evidence="10" type="ORF">M5D96_005436</name>
</gene>
<dbReference type="GO" id="GO:0050982">
    <property type="term" value="P:detection of mechanical stimulus"/>
    <property type="evidence" value="ECO:0007669"/>
    <property type="project" value="TreeGrafter"/>
</dbReference>
<evidence type="ECO:0000256" key="7">
    <source>
        <dbReference type="SAM" id="Phobius"/>
    </source>
</evidence>
<accession>A0A9Q0BQT1</accession>
<dbReference type="PANTHER" id="PTHR10877">
    <property type="entry name" value="POLYCYSTIN FAMILY MEMBER"/>
    <property type="match status" value="1"/>
</dbReference>
<keyword evidence="5 7" id="KW-0472">Membrane</keyword>
<dbReference type="PRINTS" id="PR01433">
    <property type="entry name" value="POLYCYSTIN2"/>
</dbReference>
<proteinExistence type="inferred from homology"/>
<dbReference type="EMBL" id="JAMKOV010000003">
    <property type="protein sequence ID" value="KAI8041182.1"/>
    <property type="molecule type" value="Genomic_DNA"/>
</dbReference>
<dbReference type="PANTHER" id="PTHR10877:SF183">
    <property type="entry name" value="AT14535P-RELATED"/>
    <property type="match status" value="1"/>
</dbReference>
<evidence type="ECO:0000256" key="2">
    <source>
        <dbReference type="ARBA" id="ARBA00007200"/>
    </source>
</evidence>
<reference evidence="10" key="1">
    <citation type="journal article" date="2023" name="Genome Biol. Evol.">
        <title>Long-read-based Genome Assembly of Drosophila gunungcola Reveals Fewer Chemosensory Genes in Flower-breeding Species.</title>
        <authorList>
            <person name="Negi A."/>
            <person name="Liao B.Y."/>
            <person name="Yeh S.D."/>
        </authorList>
    </citation>
    <scope>NUCLEOTIDE SEQUENCE</scope>
    <source>
        <strain evidence="10">Sukarami</strain>
    </source>
</reference>
<keyword evidence="11" id="KW-1185">Reference proteome</keyword>
<evidence type="ECO:0000256" key="1">
    <source>
        <dbReference type="ARBA" id="ARBA00004141"/>
    </source>
</evidence>
<keyword evidence="4 7" id="KW-1133">Transmembrane helix</keyword>
<evidence type="ECO:0000256" key="4">
    <source>
        <dbReference type="ARBA" id="ARBA00022989"/>
    </source>
</evidence>
<feature type="transmembrane region" description="Helical" evidence="7">
    <location>
        <begin position="9"/>
        <end position="28"/>
    </location>
</feature>
<evidence type="ECO:0000256" key="3">
    <source>
        <dbReference type="ARBA" id="ARBA00022692"/>
    </source>
</evidence>